<feature type="region of interest" description="Disordered" evidence="6">
    <location>
        <begin position="522"/>
        <end position="553"/>
    </location>
</feature>
<keyword evidence="10" id="KW-1185">Reference proteome</keyword>
<dbReference type="Pfam" id="PF02791">
    <property type="entry name" value="DDT"/>
    <property type="match status" value="1"/>
</dbReference>
<evidence type="ECO:0000256" key="1">
    <source>
        <dbReference type="ARBA" id="ARBA00004123"/>
    </source>
</evidence>
<dbReference type="InterPro" id="IPR013136">
    <property type="entry name" value="WSTF_Acf1_Cbp146"/>
</dbReference>
<evidence type="ECO:0000256" key="4">
    <source>
        <dbReference type="PROSITE-ProRule" id="PRU00475"/>
    </source>
</evidence>
<dbReference type="PROSITE" id="PS50827">
    <property type="entry name" value="DDT"/>
    <property type="match status" value="1"/>
</dbReference>
<reference evidence="10" key="1">
    <citation type="journal article" date="2017" name="Nat. Commun.">
        <title>The asparagus genome sheds light on the origin and evolution of a young Y chromosome.</title>
        <authorList>
            <person name="Harkess A."/>
            <person name="Zhou J."/>
            <person name="Xu C."/>
            <person name="Bowers J.E."/>
            <person name="Van der Hulst R."/>
            <person name="Ayyampalayam S."/>
            <person name="Mercati F."/>
            <person name="Riccardi P."/>
            <person name="McKain M.R."/>
            <person name="Kakrana A."/>
            <person name="Tang H."/>
            <person name="Ray J."/>
            <person name="Groenendijk J."/>
            <person name="Arikit S."/>
            <person name="Mathioni S.M."/>
            <person name="Nakano M."/>
            <person name="Shan H."/>
            <person name="Telgmann-Rauber A."/>
            <person name="Kanno A."/>
            <person name="Yue Z."/>
            <person name="Chen H."/>
            <person name="Li W."/>
            <person name="Chen Y."/>
            <person name="Xu X."/>
            <person name="Zhang Y."/>
            <person name="Luo S."/>
            <person name="Chen H."/>
            <person name="Gao J."/>
            <person name="Mao Z."/>
            <person name="Pires J.C."/>
            <person name="Luo M."/>
            <person name="Kudrna D."/>
            <person name="Wing R.A."/>
            <person name="Meyers B.C."/>
            <person name="Yi K."/>
            <person name="Kong H."/>
            <person name="Lavrijsen P."/>
            <person name="Sunseri F."/>
            <person name="Falavigna A."/>
            <person name="Ye Y."/>
            <person name="Leebens-Mack J.H."/>
            <person name="Chen G."/>
        </authorList>
    </citation>
    <scope>NUCLEOTIDE SEQUENCE [LARGE SCALE GENOMIC DNA]</scope>
    <source>
        <strain evidence="10">cv. DH0086</strain>
    </source>
</reference>
<gene>
    <name evidence="9" type="ORF">A4U43_C01F25950</name>
</gene>
<organism evidence="9 10">
    <name type="scientific">Asparagus officinalis</name>
    <name type="common">Garden asparagus</name>
    <dbReference type="NCBI Taxonomy" id="4686"/>
    <lineage>
        <taxon>Eukaryota</taxon>
        <taxon>Viridiplantae</taxon>
        <taxon>Streptophyta</taxon>
        <taxon>Embryophyta</taxon>
        <taxon>Tracheophyta</taxon>
        <taxon>Spermatophyta</taxon>
        <taxon>Magnoliopsida</taxon>
        <taxon>Liliopsida</taxon>
        <taxon>Asparagales</taxon>
        <taxon>Asparagaceae</taxon>
        <taxon>Asparagoideae</taxon>
        <taxon>Asparagus</taxon>
    </lineage>
</organism>
<dbReference type="Gramene" id="ONK81163">
    <property type="protein sequence ID" value="ONK81163"/>
    <property type="gene ID" value="A4U43_C01F25950"/>
</dbReference>
<feature type="domain" description="WAC" evidence="8">
    <location>
        <begin position="22"/>
        <end position="127"/>
    </location>
</feature>
<evidence type="ECO:0000259" key="7">
    <source>
        <dbReference type="PROSITE" id="PS50827"/>
    </source>
</evidence>
<dbReference type="Pfam" id="PF15612">
    <property type="entry name" value="WHIM1"/>
    <property type="match status" value="1"/>
</dbReference>
<dbReference type="PANTHER" id="PTHR15546:SF2">
    <property type="entry name" value="DDT DOMAIN-CONTAINING PROTEIN DDB_G0282237"/>
    <property type="match status" value="1"/>
</dbReference>
<dbReference type="EMBL" id="CM007381">
    <property type="protein sequence ID" value="ONK81163.1"/>
    <property type="molecule type" value="Genomic_DNA"/>
</dbReference>
<evidence type="ECO:0000313" key="9">
    <source>
        <dbReference type="EMBL" id="ONK81163.1"/>
    </source>
</evidence>
<keyword evidence="2 5" id="KW-0175">Coiled coil</keyword>
<evidence type="ECO:0000256" key="3">
    <source>
        <dbReference type="ARBA" id="ARBA00023242"/>
    </source>
</evidence>
<name>A0A5P1FU13_ASPOF</name>
<dbReference type="InterPro" id="IPR028942">
    <property type="entry name" value="WHIM1_dom"/>
</dbReference>
<dbReference type="InterPro" id="IPR053271">
    <property type="entry name" value="DDT_domain"/>
</dbReference>
<dbReference type="AlphaFoldDB" id="A0A5P1FU13"/>
<evidence type="ECO:0008006" key="11">
    <source>
        <dbReference type="Google" id="ProtNLM"/>
    </source>
</evidence>
<dbReference type="PANTHER" id="PTHR15546">
    <property type="entry name" value="BROMODOMAIN ADJACENT TO ZINC FINGER DOMAIN, 2A"/>
    <property type="match status" value="1"/>
</dbReference>
<dbReference type="GO" id="GO:0005634">
    <property type="term" value="C:nucleus"/>
    <property type="evidence" value="ECO:0007669"/>
    <property type="project" value="UniProtKB-SubCell"/>
</dbReference>
<keyword evidence="3 4" id="KW-0539">Nucleus</keyword>
<evidence type="ECO:0000256" key="5">
    <source>
        <dbReference type="SAM" id="Coils"/>
    </source>
</evidence>
<dbReference type="Pfam" id="PF10537">
    <property type="entry name" value="WAC_Acf1_DNA_bd"/>
    <property type="match status" value="1"/>
</dbReference>
<evidence type="ECO:0000259" key="8">
    <source>
        <dbReference type="PROSITE" id="PS51136"/>
    </source>
</evidence>
<dbReference type="Proteomes" id="UP000243459">
    <property type="component" value="Chromosome 1"/>
</dbReference>
<dbReference type="PROSITE" id="PS51136">
    <property type="entry name" value="WAC"/>
    <property type="match status" value="1"/>
</dbReference>
<sequence>MPLLKKKPFSLLEPPKDLSPDEQVWQIRFTHEIFRDYSVYLERMNLYRRRIWACRITARTNMTYEEALVSELEAIAKLRRFPEEFKGFVLQNTQFSMLKINDLATMVIEKLRETLLPGEELLGHIDNCSGPCKIKKVLGGKGGTAYEVGWLSDNKEVTKTSVLDKKNLIRKKFPFSRELLKLYIKESTLQTNPWVVQNNLVKMYGLPTKPPHGLEEKITKHQKVDGVSTIKKTIENIETDQVQVQTNKSTKRGKQSKLEEIVYPIEDLLVKPSRDDPEFTKRPVPSVNFIIPVADVGNLLMVWDFLSCLGKTLHLSPFSLDDFEKAIAYDGVSNLIAEAHIALLTLLVNEEGEYYVFIQQKKREEKIIMNTWLQYLCDFLELESRSKFTDHILRIKEGKYGGLHVHDKLEILSKLVHWAISAEAIRNEIDKCIEKQRDLMANKREEDLEELRMKREEKRLKKEIVNKTTPDSMTNHAQAELNGDVDMKNPSSIDVNNSGNRGSKLEVLASRRALMMKNLTLEKEKESSRKKELQKLREESRAKEKEARERKLREKRSELYEQEIEKSHIWTSALGKDCDHNTYWFFRRDGRIFVESSDHNQWGFFSSKDELDTLISSLNPKGQRELALKRRLEKRYTKICSALQKRSKEMVRKVVLEDTAILRRSVRVSATPRNETPSFLQYVNKL</sequence>
<dbReference type="OrthoDB" id="332390at2759"/>
<protein>
    <recommendedName>
        <fullName evidence="11">DDT domain-containing protein</fullName>
    </recommendedName>
</protein>
<dbReference type="Pfam" id="PF15613">
    <property type="entry name" value="WSD"/>
    <property type="match status" value="1"/>
</dbReference>
<proteinExistence type="predicted"/>
<dbReference type="InterPro" id="IPR028941">
    <property type="entry name" value="WHIM2_dom"/>
</dbReference>
<dbReference type="InterPro" id="IPR018501">
    <property type="entry name" value="DDT_dom"/>
</dbReference>
<feature type="coiled-coil region" evidence="5">
    <location>
        <begin position="422"/>
        <end position="468"/>
    </location>
</feature>
<evidence type="ECO:0000256" key="2">
    <source>
        <dbReference type="ARBA" id="ARBA00023054"/>
    </source>
</evidence>
<evidence type="ECO:0000313" key="10">
    <source>
        <dbReference type="Proteomes" id="UP000243459"/>
    </source>
</evidence>
<dbReference type="OMA" id="FTHEIFR"/>
<dbReference type="SMART" id="SM00571">
    <property type="entry name" value="DDT"/>
    <property type="match status" value="1"/>
</dbReference>
<accession>A0A5P1FU13</accession>
<feature type="domain" description="DDT" evidence="7">
    <location>
        <begin position="293"/>
        <end position="353"/>
    </location>
</feature>
<evidence type="ECO:0000256" key="6">
    <source>
        <dbReference type="SAM" id="MobiDB-lite"/>
    </source>
</evidence>
<dbReference type="GO" id="GO:0000785">
    <property type="term" value="C:chromatin"/>
    <property type="evidence" value="ECO:0007669"/>
    <property type="project" value="UniProtKB-ARBA"/>
</dbReference>
<comment type="subcellular location">
    <subcellularLocation>
        <location evidence="1 4">Nucleus</location>
    </subcellularLocation>
</comment>